<evidence type="ECO:0000313" key="3">
    <source>
        <dbReference type="Proteomes" id="UP000184499"/>
    </source>
</evidence>
<reference evidence="3" key="1">
    <citation type="journal article" date="2017" name="Genome Biol.">
        <title>Comparative genomics reveals high biological diversity and specific adaptations in the industrially and medically important fungal genus Aspergillus.</title>
        <authorList>
            <person name="de Vries R.P."/>
            <person name="Riley R."/>
            <person name="Wiebenga A."/>
            <person name="Aguilar-Osorio G."/>
            <person name="Amillis S."/>
            <person name="Uchima C.A."/>
            <person name="Anderluh G."/>
            <person name="Asadollahi M."/>
            <person name="Askin M."/>
            <person name="Barry K."/>
            <person name="Battaglia E."/>
            <person name="Bayram O."/>
            <person name="Benocci T."/>
            <person name="Braus-Stromeyer S.A."/>
            <person name="Caldana C."/>
            <person name="Canovas D."/>
            <person name="Cerqueira G.C."/>
            <person name="Chen F."/>
            <person name="Chen W."/>
            <person name="Choi C."/>
            <person name="Clum A."/>
            <person name="Dos Santos R.A."/>
            <person name="Damasio A.R."/>
            <person name="Diallinas G."/>
            <person name="Emri T."/>
            <person name="Fekete E."/>
            <person name="Flipphi M."/>
            <person name="Freyberg S."/>
            <person name="Gallo A."/>
            <person name="Gournas C."/>
            <person name="Habgood R."/>
            <person name="Hainaut M."/>
            <person name="Harispe M.L."/>
            <person name="Henrissat B."/>
            <person name="Hilden K.S."/>
            <person name="Hope R."/>
            <person name="Hossain A."/>
            <person name="Karabika E."/>
            <person name="Karaffa L."/>
            <person name="Karanyi Z."/>
            <person name="Krasevec N."/>
            <person name="Kuo A."/>
            <person name="Kusch H."/>
            <person name="LaButti K."/>
            <person name="Lagendijk E.L."/>
            <person name="Lapidus A."/>
            <person name="Levasseur A."/>
            <person name="Lindquist E."/>
            <person name="Lipzen A."/>
            <person name="Logrieco A.F."/>
            <person name="MacCabe A."/>
            <person name="Maekelae M.R."/>
            <person name="Malavazi I."/>
            <person name="Melin P."/>
            <person name="Meyer V."/>
            <person name="Mielnichuk N."/>
            <person name="Miskei M."/>
            <person name="Molnar A.P."/>
            <person name="Mule G."/>
            <person name="Ngan C.Y."/>
            <person name="Orejas M."/>
            <person name="Orosz E."/>
            <person name="Ouedraogo J.P."/>
            <person name="Overkamp K.M."/>
            <person name="Park H.-S."/>
            <person name="Perrone G."/>
            <person name="Piumi F."/>
            <person name="Punt P.J."/>
            <person name="Ram A.F."/>
            <person name="Ramon A."/>
            <person name="Rauscher S."/>
            <person name="Record E."/>
            <person name="Riano-Pachon D.M."/>
            <person name="Robert V."/>
            <person name="Roehrig J."/>
            <person name="Ruller R."/>
            <person name="Salamov A."/>
            <person name="Salih N.S."/>
            <person name="Samson R.A."/>
            <person name="Sandor E."/>
            <person name="Sanguinetti M."/>
            <person name="Schuetze T."/>
            <person name="Sepcic K."/>
            <person name="Shelest E."/>
            <person name="Sherlock G."/>
            <person name="Sophianopoulou V."/>
            <person name="Squina F.M."/>
            <person name="Sun H."/>
            <person name="Susca A."/>
            <person name="Todd R.B."/>
            <person name="Tsang A."/>
            <person name="Unkles S.E."/>
            <person name="van de Wiele N."/>
            <person name="van Rossen-Uffink D."/>
            <person name="Oliveira J.V."/>
            <person name="Vesth T.C."/>
            <person name="Visser J."/>
            <person name="Yu J.-H."/>
            <person name="Zhou M."/>
            <person name="Andersen M.R."/>
            <person name="Archer D.B."/>
            <person name="Baker S.E."/>
            <person name="Benoit I."/>
            <person name="Brakhage A.A."/>
            <person name="Braus G.H."/>
            <person name="Fischer R."/>
            <person name="Frisvad J.C."/>
            <person name="Goldman G.H."/>
            <person name="Houbraken J."/>
            <person name="Oakley B."/>
            <person name="Pocsi I."/>
            <person name="Scazzocchio C."/>
            <person name="Seiboth B."/>
            <person name="vanKuyk P.A."/>
            <person name="Wortman J."/>
            <person name="Dyer P.S."/>
            <person name="Grigoriev I.V."/>
        </authorList>
    </citation>
    <scope>NUCLEOTIDE SEQUENCE [LARGE SCALE GENOMIC DNA]</scope>
    <source>
        <strain evidence="3">CBS 101740 / IMI 381727 / IBT 21946</strain>
    </source>
</reference>
<proteinExistence type="predicted"/>
<name>A0A1L9URM5_ASPBC</name>
<accession>A0A1L9URM5</accession>
<feature type="compositionally biased region" description="Basic and acidic residues" evidence="1">
    <location>
        <begin position="18"/>
        <end position="32"/>
    </location>
</feature>
<dbReference type="Proteomes" id="UP000184499">
    <property type="component" value="Unassembled WGS sequence"/>
</dbReference>
<dbReference type="EMBL" id="KV878681">
    <property type="protein sequence ID" value="OJJ74388.1"/>
    <property type="molecule type" value="Genomic_DNA"/>
</dbReference>
<protein>
    <submittedName>
        <fullName evidence="2">Uncharacterized protein</fullName>
    </submittedName>
</protein>
<evidence type="ECO:0000256" key="1">
    <source>
        <dbReference type="SAM" id="MobiDB-lite"/>
    </source>
</evidence>
<dbReference type="VEuPathDB" id="FungiDB:ASPBRDRAFT_27420"/>
<sequence length="107" mass="11760">MTLPTPPPSPTPTPTSRTRSESESESEPERGSISRSISLPRSQQSIETDLATLEAMIEELNHSVVPQIPENEGRRGRSSGTTIGGRRRRRCVDLEDVSGAMRVCCIR</sequence>
<dbReference type="AlphaFoldDB" id="A0A1L9URM5"/>
<dbReference type="RefSeq" id="XP_067481636.1">
    <property type="nucleotide sequence ID" value="XM_067622373.1"/>
</dbReference>
<keyword evidence="3" id="KW-1185">Reference proteome</keyword>
<dbReference type="GeneID" id="93574861"/>
<feature type="region of interest" description="Disordered" evidence="1">
    <location>
        <begin position="1"/>
        <end position="44"/>
    </location>
</feature>
<feature type="compositionally biased region" description="Pro residues" evidence="1">
    <location>
        <begin position="1"/>
        <end position="13"/>
    </location>
</feature>
<evidence type="ECO:0000313" key="2">
    <source>
        <dbReference type="EMBL" id="OJJ74388.1"/>
    </source>
</evidence>
<organism evidence="2 3">
    <name type="scientific">Aspergillus brasiliensis (strain CBS 101740 / IMI 381727 / IBT 21946)</name>
    <dbReference type="NCBI Taxonomy" id="767769"/>
    <lineage>
        <taxon>Eukaryota</taxon>
        <taxon>Fungi</taxon>
        <taxon>Dikarya</taxon>
        <taxon>Ascomycota</taxon>
        <taxon>Pezizomycotina</taxon>
        <taxon>Eurotiomycetes</taxon>
        <taxon>Eurotiomycetidae</taxon>
        <taxon>Eurotiales</taxon>
        <taxon>Aspergillaceae</taxon>
        <taxon>Aspergillus</taxon>
        <taxon>Aspergillus subgen. Circumdati</taxon>
    </lineage>
</organism>
<gene>
    <name evidence="2" type="ORF">ASPBRDRAFT_27420</name>
</gene>